<dbReference type="Pfam" id="PF11876">
    <property type="entry name" value="TsiV"/>
    <property type="match status" value="1"/>
</dbReference>
<dbReference type="InterPro" id="IPR021815">
    <property type="entry name" value="TsiV"/>
</dbReference>
<proteinExistence type="predicted"/>
<keyword evidence="2" id="KW-1185">Reference proteome</keyword>
<gene>
    <name evidence="1" type="ORF">SAMN02745746_01460</name>
</gene>
<dbReference type="Proteomes" id="UP000192920">
    <property type="component" value="Unassembled WGS sequence"/>
</dbReference>
<evidence type="ECO:0000313" key="1">
    <source>
        <dbReference type="EMBL" id="SMF13115.1"/>
    </source>
</evidence>
<name>A0A1Y6BI92_9NEIS</name>
<dbReference type="STRING" id="1123014.SAMN02745746_01460"/>
<evidence type="ECO:0008006" key="3">
    <source>
        <dbReference type="Google" id="ProtNLM"/>
    </source>
</evidence>
<evidence type="ECO:0000313" key="2">
    <source>
        <dbReference type="Proteomes" id="UP000192920"/>
    </source>
</evidence>
<organism evidence="1 2">
    <name type="scientific">Pseudogulbenkiania subflava DSM 22618</name>
    <dbReference type="NCBI Taxonomy" id="1123014"/>
    <lineage>
        <taxon>Bacteria</taxon>
        <taxon>Pseudomonadati</taxon>
        <taxon>Pseudomonadota</taxon>
        <taxon>Betaproteobacteria</taxon>
        <taxon>Neisseriales</taxon>
        <taxon>Chromobacteriaceae</taxon>
        <taxon>Pseudogulbenkiania</taxon>
    </lineage>
</organism>
<dbReference type="RefSeq" id="WP_085275769.1">
    <property type="nucleotide sequence ID" value="NZ_FXAG01000006.1"/>
</dbReference>
<reference evidence="2" key="1">
    <citation type="submission" date="2017-04" db="EMBL/GenBank/DDBJ databases">
        <authorList>
            <person name="Varghese N."/>
            <person name="Submissions S."/>
        </authorList>
    </citation>
    <scope>NUCLEOTIDE SEQUENCE [LARGE SCALE GENOMIC DNA]</scope>
    <source>
        <strain evidence="2">DSM 22618</strain>
    </source>
</reference>
<accession>A0A1Y6BI92</accession>
<protein>
    <recommendedName>
        <fullName evidence="3">DUF3396 domain-containing protein</fullName>
    </recommendedName>
</protein>
<dbReference type="AlphaFoldDB" id="A0A1Y6BI92"/>
<sequence length="427" mass="48410">MTLDDDLLMEWADEYRAGDFKLSEIYHGNDDAGNEIWLHWGLQIGLSLYFHEGNTLAKREIVCQLAEIFQNITGDALQLVNFGRGGTHRLGTKYGLIRGEKENWESDKTFFLELSSGAKRETITESTNFSLSACVRKHDCQALFEMQYPMYSYLRLQCPVVWFAEGTNRQALLALFRRAVVELNAEQGYGGISWSLPIENASWPDFEYAEHYFAGQFYGMDIDKPFKMTDGHATCWPLECGMRSPGWLTIVGPRLLARLGGRDAVTAQLADAAGVACEAVGEALWLQDGELPQLYPVEQGIPPSMTAIAEAIKPLRAETLKLISYPRWDGDEEIDHVFFNLDKCRRWLARFDRDGDWPSAEQRFCRPPAQLDQPAKQRIPGGHPCPQDGIWWTPAQPGARHHFTRGEIMPNFPGSTYGATIWYREAE</sequence>
<dbReference type="EMBL" id="FXAG01000006">
    <property type="protein sequence ID" value="SMF13115.1"/>
    <property type="molecule type" value="Genomic_DNA"/>
</dbReference>